<reference evidence="5 6" key="1">
    <citation type="submission" date="2016-10" db="EMBL/GenBank/DDBJ databases">
        <authorList>
            <person name="Varghese N."/>
            <person name="Submissions S."/>
        </authorList>
    </citation>
    <scope>NUCLEOTIDE SEQUENCE [LARGE SCALE GENOMIC DNA]</scope>
    <source>
        <strain evidence="5 6">DSM 16525</strain>
    </source>
</reference>
<dbReference type="EMBL" id="FOIB01000012">
    <property type="protein sequence ID" value="SEU37480.1"/>
    <property type="molecule type" value="Genomic_DNA"/>
</dbReference>
<dbReference type="InterPro" id="IPR014044">
    <property type="entry name" value="CAP_dom"/>
</dbReference>
<protein>
    <submittedName>
        <fullName evidence="5">Cysteine-rich secretory protein family protein</fullName>
    </submittedName>
</protein>
<dbReference type="GO" id="GO:0005576">
    <property type="term" value="C:extracellular region"/>
    <property type="evidence" value="ECO:0007669"/>
    <property type="project" value="InterPro"/>
</dbReference>
<gene>
    <name evidence="4" type="ORF">MFU01_58730</name>
    <name evidence="5" type="ORF">SAMN05443572_112115</name>
</gene>
<comment type="caution">
    <text evidence="4">The sequence shown here is derived from an EMBL/GenBank/DDBJ whole genome shotgun (WGS) entry which is preliminary data.</text>
</comment>
<dbReference type="PROSITE" id="PS51257">
    <property type="entry name" value="PROKAR_LIPOPROTEIN"/>
    <property type="match status" value="1"/>
</dbReference>
<dbReference type="PROSITE" id="PS01009">
    <property type="entry name" value="CRISP_1"/>
    <property type="match status" value="1"/>
</dbReference>
<proteinExistence type="predicted"/>
<feature type="domain" description="SCP" evidence="3">
    <location>
        <begin position="65"/>
        <end position="210"/>
    </location>
</feature>
<feature type="chain" id="PRO_5022898317" evidence="2">
    <location>
        <begin position="23"/>
        <end position="214"/>
    </location>
</feature>
<dbReference type="InterPro" id="IPR001283">
    <property type="entry name" value="CRISP-related"/>
</dbReference>
<feature type="compositionally biased region" description="Low complexity" evidence="1">
    <location>
        <begin position="48"/>
        <end position="62"/>
    </location>
</feature>
<dbReference type="PRINTS" id="PR00837">
    <property type="entry name" value="V5TPXLIKE"/>
</dbReference>
<evidence type="ECO:0000256" key="1">
    <source>
        <dbReference type="SAM" id="MobiDB-lite"/>
    </source>
</evidence>
<dbReference type="AlphaFoldDB" id="A0A511T9H0"/>
<accession>A0A511T9H0</accession>
<dbReference type="OrthoDB" id="9794228at2"/>
<keyword evidence="6" id="KW-1185">Reference proteome</keyword>
<dbReference type="SUPFAM" id="SSF55797">
    <property type="entry name" value="PR-1-like"/>
    <property type="match status" value="1"/>
</dbReference>
<dbReference type="InterPro" id="IPR035940">
    <property type="entry name" value="CAP_sf"/>
</dbReference>
<dbReference type="InterPro" id="IPR018244">
    <property type="entry name" value="Allrgn_V5/Tpx1_CS"/>
</dbReference>
<dbReference type="EMBL" id="BJXR01000040">
    <property type="protein sequence ID" value="GEN10836.1"/>
    <property type="molecule type" value="Genomic_DNA"/>
</dbReference>
<dbReference type="Gene3D" id="3.40.33.10">
    <property type="entry name" value="CAP"/>
    <property type="match status" value="1"/>
</dbReference>
<feature type="region of interest" description="Disordered" evidence="1">
    <location>
        <begin position="23"/>
        <end position="65"/>
    </location>
</feature>
<reference evidence="4 7" key="2">
    <citation type="submission" date="2019-07" db="EMBL/GenBank/DDBJ databases">
        <title>Whole genome shotgun sequence of Myxococcus fulvus NBRC 100333.</title>
        <authorList>
            <person name="Hosoyama A."/>
            <person name="Uohara A."/>
            <person name="Ohji S."/>
            <person name="Ichikawa N."/>
        </authorList>
    </citation>
    <scope>NUCLEOTIDE SEQUENCE [LARGE SCALE GENOMIC DNA]</scope>
    <source>
        <strain evidence="4 7">NBRC 100333</strain>
    </source>
</reference>
<dbReference type="Pfam" id="PF00188">
    <property type="entry name" value="CAP"/>
    <property type="match status" value="1"/>
</dbReference>
<feature type="signal peptide" evidence="2">
    <location>
        <begin position="1"/>
        <end position="22"/>
    </location>
</feature>
<dbReference type="Proteomes" id="UP000321514">
    <property type="component" value="Unassembled WGS sequence"/>
</dbReference>
<evidence type="ECO:0000259" key="3">
    <source>
        <dbReference type="SMART" id="SM00198"/>
    </source>
</evidence>
<dbReference type="PANTHER" id="PTHR10334">
    <property type="entry name" value="CYSTEINE-RICH SECRETORY PROTEIN-RELATED"/>
    <property type="match status" value="1"/>
</dbReference>
<evidence type="ECO:0000256" key="2">
    <source>
        <dbReference type="SAM" id="SignalP"/>
    </source>
</evidence>
<name>A0A511T9H0_MYXFU</name>
<organism evidence="4 7">
    <name type="scientific">Myxococcus fulvus</name>
    <dbReference type="NCBI Taxonomy" id="33"/>
    <lineage>
        <taxon>Bacteria</taxon>
        <taxon>Pseudomonadati</taxon>
        <taxon>Myxococcota</taxon>
        <taxon>Myxococcia</taxon>
        <taxon>Myxococcales</taxon>
        <taxon>Cystobacterineae</taxon>
        <taxon>Myxococcaceae</taxon>
        <taxon>Myxococcus</taxon>
    </lineage>
</organism>
<dbReference type="RefSeq" id="WP_074958164.1">
    <property type="nucleotide sequence ID" value="NZ_BJXR01000040.1"/>
</dbReference>
<dbReference type="Proteomes" id="UP000183760">
    <property type="component" value="Unassembled WGS sequence"/>
</dbReference>
<evidence type="ECO:0000313" key="6">
    <source>
        <dbReference type="Proteomes" id="UP000183760"/>
    </source>
</evidence>
<evidence type="ECO:0000313" key="5">
    <source>
        <dbReference type="EMBL" id="SEU37480.1"/>
    </source>
</evidence>
<evidence type="ECO:0000313" key="4">
    <source>
        <dbReference type="EMBL" id="GEN10836.1"/>
    </source>
</evidence>
<keyword evidence="2" id="KW-0732">Signal</keyword>
<evidence type="ECO:0000313" key="7">
    <source>
        <dbReference type="Proteomes" id="UP000321514"/>
    </source>
</evidence>
<dbReference type="SMART" id="SM00198">
    <property type="entry name" value="SCP"/>
    <property type="match status" value="1"/>
</dbReference>
<dbReference type="STRING" id="1334629.MFUL124B02_41035"/>
<sequence length="214" mass="22348">MNRSSVRRLLALGLLVPCLATGCGSDDDNDDVTPSGDAGTPDGGGSGNPDSGAGAPDSGSGSLSQFAQDMLTGHNATRASAQPTPSPALEPLGWDTGAEDVAKAWAANCKWGHNPNRGPYGENITAATPNSMSTLEVVEGWSSEASDYNYANNSCASGKACGHYTQVVWRNTKRVGCATVTCTENSPFGSRFPTWQYWVCNYAPPGNYTGQKPY</sequence>